<evidence type="ECO:0000259" key="2">
    <source>
        <dbReference type="PROSITE" id="PS50222"/>
    </source>
</evidence>
<feature type="domain" description="EF-hand" evidence="2">
    <location>
        <begin position="6"/>
        <end position="41"/>
    </location>
</feature>
<dbReference type="Gene3D" id="1.10.238.10">
    <property type="entry name" value="EF-hand"/>
    <property type="match status" value="2"/>
</dbReference>
<dbReference type="PROSITE" id="PS50222">
    <property type="entry name" value="EF_HAND_2"/>
    <property type="match status" value="2"/>
</dbReference>
<keyword evidence="4" id="KW-1185">Reference proteome</keyword>
<sequence length="199" mass="23730">MEKYSESEETTRKVFQLLDVNRDRVICLEDLKTIFRSIHLHAPLNALKTVLLDAGGAKITLKQFRKLRVEKTECELNVLADFKKYEDRDHRCYITQESLRRTLYEEHIDIKDIDEIAHEFFKCDKNHDGAISYKDLYDYALGNIPEEWLEWIINNHEREVDHEIIFKTIEENGFNVLSARNFLQNYMQEKNSKKDNVES</sequence>
<dbReference type="InterPro" id="IPR002048">
    <property type="entry name" value="EF_hand_dom"/>
</dbReference>
<feature type="domain" description="EF-hand" evidence="2">
    <location>
        <begin position="111"/>
        <end position="146"/>
    </location>
</feature>
<dbReference type="InterPro" id="IPR011992">
    <property type="entry name" value="EF-hand-dom_pair"/>
</dbReference>
<proteinExistence type="predicted"/>
<evidence type="ECO:0000313" key="3">
    <source>
        <dbReference type="EMBL" id="CAG9323820.1"/>
    </source>
</evidence>
<dbReference type="SUPFAM" id="SSF47473">
    <property type="entry name" value="EF-hand"/>
    <property type="match status" value="1"/>
</dbReference>
<keyword evidence="1" id="KW-0106">Calcium</keyword>
<dbReference type="InterPro" id="IPR018247">
    <property type="entry name" value="EF_Hand_1_Ca_BS"/>
</dbReference>
<reference evidence="3" key="1">
    <citation type="submission" date="2021-09" db="EMBL/GenBank/DDBJ databases">
        <authorList>
            <consortium name="AG Swart"/>
            <person name="Singh M."/>
            <person name="Singh A."/>
            <person name="Seah K."/>
            <person name="Emmerich C."/>
        </authorList>
    </citation>
    <scope>NUCLEOTIDE SEQUENCE</scope>
    <source>
        <strain evidence="3">ATCC30299</strain>
    </source>
</reference>
<gene>
    <name evidence="3" type="ORF">BSTOLATCC_MIC34856</name>
</gene>
<dbReference type="PROSITE" id="PS00018">
    <property type="entry name" value="EF_HAND_1"/>
    <property type="match status" value="2"/>
</dbReference>
<dbReference type="AlphaFoldDB" id="A0AAU9JI78"/>
<dbReference type="Proteomes" id="UP001162131">
    <property type="component" value="Unassembled WGS sequence"/>
</dbReference>
<protein>
    <recommendedName>
        <fullName evidence="2">EF-hand domain-containing protein</fullName>
    </recommendedName>
</protein>
<dbReference type="EMBL" id="CAJZBQ010000035">
    <property type="protein sequence ID" value="CAG9323820.1"/>
    <property type="molecule type" value="Genomic_DNA"/>
</dbReference>
<evidence type="ECO:0000313" key="4">
    <source>
        <dbReference type="Proteomes" id="UP001162131"/>
    </source>
</evidence>
<dbReference type="GO" id="GO:0005509">
    <property type="term" value="F:calcium ion binding"/>
    <property type="evidence" value="ECO:0007669"/>
    <property type="project" value="InterPro"/>
</dbReference>
<accession>A0AAU9JI78</accession>
<comment type="caution">
    <text evidence="3">The sequence shown here is derived from an EMBL/GenBank/DDBJ whole genome shotgun (WGS) entry which is preliminary data.</text>
</comment>
<evidence type="ECO:0000256" key="1">
    <source>
        <dbReference type="ARBA" id="ARBA00022837"/>
    </source>
</evidence>
<organism evidence="3 4">
    <name type="scientific">Blepharisma stoltei</name>
    <dbReference type="NCBI Taxonomy" id="1481888"/>
    <lineage>
        <taxon>Eukaryota</taxon>
        <taxon>Sar</taxon>
        <taxon>Alveolata</taxon>
        <taxon>Ciliophora</taxon>
        <taxon>Postciliodesmatophora</taxon>
        <taxon>Heterotrichea</taxon>
        <taxon>Heterotrichida</taxon>
        <taxon>Blepharismidae</taxon>
        <taxon>Blepharisma</taxon>
    </lineage>
</organism>
<name>A0AAU9JI78_9CILI</name>